<name>Q1A4P8_9BBAC</name>
<accession>Q1A4P8</accession>
<keyword evidence="2" id="KW-1185">Reference proteome</keyword>
<dbReference type="RefSeq" id="YP_654469.1">
    <property type="nucleotide sequence ID" value="NC_008168.1"/>
</dbReference>
<dbReference type="OrthoDB" id="13518at10239"/>
<dbReference type="Pfam" id="PF19234">
    <property type="entry name" value="DUF5887"/>
    <property type="match status" value="1"/>
</dbReference>
<evidence type="ECO:0000313" key="1">
    <source>
        <dbReference type="EMBL" id="ABC61182.1"/>
    </source>
</evidence>
<dbReference type="Proteomes" id="UP000202317">
    <property type="component" value="Segment"/>
</dbReference>
<sequence>MMNNLSVIMEALVPFGVNNISLKQTHHHYCGFYSLNILASIINNVVIIDNIHYEVSNDTAIDWAFDGEDTIITEKRLLYTNADLPLYATIFNLNHDIVGMVLRGIQTSDGKYCYALQDGFRLYNNHLSNVNLIVREKQKIIAYADRQFDNKQELVDYLNNDEEHKNSGAILYHTNTKNAQLILYKKGLQISNCHLRKTIYAV</sequence>
<dbReference type="GeneID" id="4155865"/>
<dbReference type="KEGG" id="vg:4155865"/>
<protein>
    <recommendedName>
        <fullName evidence="3">Acetyltransferase</fullName>
    </recommendedName>
</protein>
<organism evidence="1 2">
    <name type="scientific">Choristoneura occidentalis granulovirus</name>
    <dbReference type="NCBI Taxonomy" id="364745"/>
    <lineage>
        <taxon>Viruses</taxon>
        <taxon>Viruses incertae sedis</taxon>
        <taxon>Naldaviricetes</taxon>
        <taxon>Lefavirales</taxon>
        <taxon>Baculoviridae</taxon>
        <taxon>Betabaculovirus</taxon>
        <taxon>Betabaculovirus chofumiferanae</taxon>
    </lineage>
</organism>
<reference evidence="1 2" key="1">
    <citation type="journal article" date="2006" name="J. Gen. Virol.">
        <title>Sequence analysis of the Choristoneura occidentalis granulovirus genome.</title>
        <authorList>
            <person name="Escasa S.R."/>
            <person name="Lauzon H.A.M."/>
            <person name="Mathur A.C."/>
            <person name="Krell P.J."/>
            <person name="Arif B.M."/>
        </authorList>
    </citation>
    <scope>NUCLEOTIDE SEQUENCE [LARGE SCALE GENOMIC DNA]</scope>
</reference>
<dbReference type="EMBL" id="DQ333351">
    <property type="protein sequence ID" value="ABC61182.1"/>
    <property type="molecule type" value="Genomic_DNA"/>
</dbReference>
<evidence type="ECO:0008006" key="3">
    <source>
        <dbReference type="Google" id="ProtNLM"/>
    </source>
</evidence>
<proteinExistence type="predicted"/>
<evidence type="ECO:0000313" key="2">
    <source>
        <dbReference type="Proteomes" id="UP000202317"/>
    </source>
</evidence>
<dbReference type="InterPro" id="IPR045369">
    <property type="entry name" value="DUF5887"/>
</dbReference>